<feature type="compositionally biased region" description="Basic and acidic residues" evidence="4">
    <location>
        <begin position="179"/>
        <end position="191"/>
    </location>
</feature>
<feature type="compositionally biased region" description="Low complexity" evidence="4">
    <location>
        <begin position="162"/>
        <end position="176"/>
    </location>
</feature>
<comment type="similarity">
    <text evidence="1">Belongs to the LRRFIP family.</text>
</comment>
<evidence type="ECO:0000256" key="2">
    <source>
        <dbReference type="ARBA" id="ARBA00023054"/>
    </source>
</evidence>
<feature type="region of interest" description="Disordered" evidence="4">
    <location>
        <begin position="162"/>
        <end position="191"/>
    </location>
</feature>
<dbReference type="PANTHER" id="PTHR19212:SF5">
    <property type="entry name" value="LEUCINE-RICH REPEAT FLIGHTLESS-INTERACTING PROTEIN 1"/>
    <property type="match status" value="1"/>
</dbReference>
<reference evidence="5 6" key="1">
    <citation type="submission" date="2019-09" db="EMBL/GenBank/DDBJ databases">
        <title>Bird 10,000 Genomes (B10K) Project - Family phase.</title>
        <authorList>
            <person name="Zhang G."/>
        </authorList>
    </citation>
    <scope>NUCLEOTIDE SEQUENCE [LARGE SCALE GENOMIC DNA]</scope>
    <source>
        <strain evidence="5">B10K-DU-001-61</strain>
        <tissue evidence="5">Muscle</tissue>
    </source>
</reference>
<proteinExistence type="inferred from homology"/>
<keyword evidence="2 3" id="KW-0175">Coiled coil</keyword>
<feature type="non-terminal residue" evidence="5">
    <location>
        <position position="1"/>
    </location>
</feature>
<feature type="coiled-coil region" evidence="3">
    <location>
        <begin position="251"/>
        <end position="365"/>
    </location>
</feature>
<sequence>QAEARLAAKRAARAEAREIRMRELERQQKEIYQVQKKYYGLDTKWGDIEQWMEDSERYSRRARRNASASDEDERMSVGSRGSLRTNGYEEDVYGSFQSRKSSRASYYSDLGLHNSGYASTSQPSSQNGNWASVYDESIYSGSRRYSASSSRAPSDYSCYLGSGSRASSRASSARASPVIEERPEKDFEKGARTISSLSAATLASLGGTSSRRGSGDTSISADTEASIREIKDIYELKDQIQDVEGRYMQGLKEMKDSLAEVEEKYKKAMVSNAQLDNEKTNFMYQVDTLKDALLELEEQLAESRRQYEEKSKEFEREKHAHSILQFQFMEIKEALKQREEMLAEIQQLQQKQQSYVREISDLQETIEWKDKKIGALERQKDFFDSIRSERDVLRDEVVVLKEQLKKHGIIPDSDIATNGETSDILNNEGHLDSSKTVAGTTQALKAGGDGMLALNFLFSLSDRLKKLIDERESLLDQIKKLKGQLEEKQKNGKMENTQSDDEVLENGTDMHMIDLQRDANRQISDLKFKLAKSEQEITALEQNVIRLEGQVARYKTAAENAERVEDELKAEKRKLQRELRSALDKTEELEVSNGHLVKRLEKMKANRSALLSQQ</sequence>
<dbReference type="GO" id="GO:0000981">
    <property type="term" value="F:DNA-binding transcription factor activity, RNA polymerase II-specific"/>
    <property type="evidence" value="ECO:0007669"/>
    <property type="project" value="TreeGrafter"/>
</dbReference>
<feature type="region of interest" description="Disordered" evidence="4">
    <location>
        <begin position="55"/>
        <end position="100"/>
    </location>
</feature>
<dbReference type="OrthoDB" id="10028421at2759"/>
<accession>A0A7K9UK85</accession>
<evidence type="ECO:0000256" key="1">
    <source>
        <dbReference type="ARBA" id="ARBA00008275"/>
    </source>
</evidence>
<dbReference type="AlphaFoldDB" id="A0A7K9UK85"/>
<evidence type="ECO:0000256" key="4">
    <source>
        <dbReference type="SAM" id="MobiDB-lite"/>
    </source>
</evidence>
<evidence type="ECO:0000256" key="3">
    <source>
        <dbReference type="SAM" id="Coils"/>
    </source>
</evidence>
<protein>
    <submittedName>
        <fullName evidence="5">LRRF2 protein</fullName>
    </submittedName>
</protein>
<gene>
    <name evidence="5" type="primary">Lrrfip2_0</name>
    <name evidence="5" type="ORF">CHLAEN_R10430</name>
</gene>
<feature type="non-terminal residue" evidence="5">
    <location>
        <position position="614"/>
    </location>
</feature>
<name>A0A7K9UK85_9AVES</name>
<dbReference type="PANTHER" id="PTHR19212">
    <property type="entry name" value="LEUCINE RICH REPEAT IN FLII INTERACTING PROTEIN"/>
    <property type="match status" value="1"/>
</dbReference>
<keyword evidence="6" id="KW-1185">Reference proteome</keyword>
<dbReference type="InterPro" id="IPR019139">
    <property type="entry name" value="LRRFIP1/2"/>
</dbReference>
<feature type="coiled-coil region" evidence="3">
    <location>
        <begin position="457"/>
        <end position="491"/>
    </location>
</feature>
<feature type="coiled-coil region" evidence="3">
    <location>
        <begin position="516"/>
        <end position="592"/>
    </location>
</feature>
<evidence type="ECO:0000313" key="6">
    <source>
        <dbReference type="Proteomes" id="UP000579406"/>
    </source>
</evidence>
<dbReference type="GO" id="GO:0000978">
    <property type="term" value="F:RNA polymerase II cis-regulatory region sequence-specific DNA binding"/>
    <property type="evidence" value="ECO:0007669"/>
    <property type="project" value="TreeGrafter"/>
</dbReference>
<dbReference type="Proteomes" id="UP000579406">
    <property type="component" value="Unassembled WGS sequence"/>
</dbReference>
<organism evidence="5 6">
    <name type="scientific">Chloroceryle aenea</name>
    <name type="common">American pygmy kingfisher</name>
    <dbReference type="NCBI Taxonomy" id="176938"/>
    <lineage>
        <taxon>Eukaryota</taxon>
        <taxon>Metazoa</taxon>
        <taxon>Chordata</taxon>
        <taxon>Craniata</taxon>
        <taxon>Vertebrata</taxon>
        <taxon>Euteleostomi</taxon>
        <taxon>Archelosauria</taxon>
        <taxon>Archosauria</taxon>
        <taxon>Dinosauria</taxon>
        <taxon>Saurischia</taxon>
        <taxon>Theropoda</taxon>
        <taxon>Coelurosauria</taxon>
        <taxon>Aves</taxon>
        <taxon>Neognathae</taxon>
        <taxon>Neoaves</taxon>
        <taxon>Telluraves</taxon>
        <taxon>Coraciimorphae</taxon>
        <taxon>Coraciiformes</taxon>
        <taxon>Cerylidae</taxon>
        <taxon>Chloroceryle</taxon>
    </lineage>
</organism>
<evidence type="ECO:0000313" key="5">
    <source>
        <dbReference type="EMBL" id="NXI59891.1"/>
    </source>
</evidence>
<comment type="caution">
    <text evidence="5">The sequence shown here is derived from an EMBL/GenBank/DDBJ whole genome shotgun (WGS) entry which is preliminary data.</text>
</comment>
<dbReference type="EMBL" id="VWZY01012666">
    <property type="protein sequence ID" value="NXI59891.1"/>
    <property type="molecule type" value="Genomic_DNA"/>
</dbReference>
<dbReference type="Pfam" id="PF09738">
    <property type="entry name" value="LRRFIP"/>
    <property type="match status" value="3"/>
</dbReference>
<dbReference type="Gene3D" id="1.20.5.4090">
    <property type="match status" value="1"/>
</dbReference>